<dbReference type="GO" id="GO:0047280">
    <property type="term" value="F:nicotinamide phosphoribosyltransferase activity"/>
    <property type="evidence" value="ECO:0007669"/>
    <property type="project" value="UniProtKB-EC"/>
</dbReference>
<dbReference type="UniPathway" id="UPA00253"/>
<protein>
    <recommendedName>
        <fullName evidence="7">Nicotinamide phosphoribosyltransferase</fullName>
        <ecNumber evidence="6">2.4.2.12</ecNumber>
    </recommendedName>
</protein>
<feature type="domain" description="Nicotinamide phosphoribosyltransferase N-terminal" evidence="11">
    <location>
        <begin position="12"/>
        <end position="108"/>
    </location>
</feature>
<dbReference type="eggNOG" id="ENOG502QSGN">
    <property type="taxonomic scope" value="Eukaryota"/>
</dbReference>
<comment type="catalytic activity">
    <reaction evidence="8">
        <text>beta-nicotinamide D-ribonucleotide + diphosphate = 5-phospho-alpha-D-ribose 1-diphosphate + nicotinamide + H(+)</text>
        <dbReference type="Rhea" id="RHEA:16149"/>
        <dbReference type="ChEBI" id="CHEBI:14649"/>
        <dbReference type="ChEBI" id="CHEBI:15378"/>
        <dbReference type="ChEBI" id="CHEBI:17154"/>
        <dbReference type="ChEBI" id="CHEBI:33019"/>
        <dbReference type="ChEBI" id="CHEBI:58017"/>
        <dbReference type="EC" id="2.4.2.12"/>
    </reaction>
    <physiologicalReaction direction="right-to-left" evidence="8">
        <dbReference type="Rhea" id="RHEA:16151"/>
    </physiologicalReaction>
</comment>
<keyword evidence="9" id="KW-0472">Membrane</keyword>
<keyword evidence="9" id="KW-1133">Transmembrane helix</keyword>
<dbReference type="InterPro" id="IPR041525">
    <property type="entry name" value="N/Namide_PRibTrfase"/>
</dbReference>
<evidence type="ECO:0000256" key="3">
    <source>
        <dbReference type="ARBA" id="ARBA00022676"/>
    </source>
</evidence>
<feature type="domain" description="Nicotinate/nicotinamide phosphoribosyltransferase" evidence="10">
    <location>
        <begin position="196"/>
        <end position="446"/>
    </location>
</feature>
<keyword evidence="3" id="KW-0328">Glycosyltransferase</keyword>
<dbReference type="Pfam" id="PF04095">
    <property type="entry name" value="NAPRTase"/>
    <property type="match status" value="1"/>
</dbReference>
<dbReference type="Gene3D" id="3.20.20.70">
    <property type="entry name" value="Aldolase class I"/>
    <property type="match status" value="1"/>
</dbReference>
<evidence type="ECO:0000256" key="4">
    <source>
        <dbReference type="ARBA" id="ARBA00022679"/>
    </source>
</evidence>
<keyword evidence="2" id="KW-0662">Pyridine nucleotide biosynthesis</keyword>
<evidence type="ECO:0000256" key="1">
    <source>
        <dbReference type="ARBA" id="ARBA00010897"/>
    </source>
</evidence>
<evidence type="ECO:0000259" key="10">
    <source>
        <dbReference type="Pfam" id="PF04095"/>
    </source>
</evidence>
<keyword evidence="4" id="KW-0808">Transferase</keyword>
<dbReference type="PANTHER" id="PTHR43816:SF1">
    <property type="entry name" value="NICOTINAMIDE PHOSPHORIBOSYLTRANSFERASE"/>
    <property type="match status" value="1"/>
</dbReference>
<reference evidence="12" key="1">
    <citation type="submission" date="2017-05" db="UniProtKB">
        <authorList>
            <consortium name="EnsemblMetazoa"/>
        </authorList>
    </citation>
    <scope>IDENTIFICATION</scope>
</reference>
<dbReference type="SUPFAM" id="SSF51690">
    <property type="entry name" value="Nicotinate/Quinolinate PRTase C-terminal domain-like"/>
    <property type="match status" value="1"/>
</dbReference>
<evidence type="ECO:0000256" key="6">
    <source>
        <dbReference type="ARBA" id="ARBA00035024"/>
    </source>
</evidence>
<name>A0A1X7VBX4_AMPQE</name>
<evidence type="ECO:0000313" key="12">
    <source>
        <dbReference type="EnsemblMetazoa" id="Aqu2.1.37800_001"/>
    </source>
</evidence>
<dbReference type="AlphaFoldDB" id="A0A1X7VBX4"/>
<dbReference type="EC" id="2.4.2.12" evidence="6"/>
<organism evidence="12">
    <name type="scientific">Amphimedon queenslandica</name>
    <name type="common">Sponge</name>
    <dbReference type="NCBI Taxonomy" id="400682"/>
    <lineage>
        <taxon>Eukaryota</taxon>
        <taxon>Metazoa</taxon>
        <taxon>Porifera</taxon>
        <taxon>Demospongiae</taxon>
        <taxon>Heteroscleromorpha</taxon>
        <taxon>Haplosclerida</taxon>
        <taxon>Niphatidae</taxon>
        <taxon>Amphimedon</taxon>
    </lineage>
</organism>
<evidence type="ECO:0000256" key="8">
    <source>
        <dbReference type="ARBA" id="ARBA00047835"/>
    </source>
</evidence>
<dbReference type="CDD" id="cd01569">
    <property type="entry name" value="PBEF_like"/>
    <property type="match status" value="1"/>
</dbReference>
<evidence type="ECO:0000256" key="9">
    <source>
        <dbReference type="SAM" id="Phobius"/>
    </source>
</evidence>
<dbReference type="NCBIfam" id="NF006629">
    <property type="entry name" value="PRK09198.1"/>
    <property type="match status" value="1"/>
</dbReference>
<keyword evidence="9" id="KW-0812">Transmembrane</keyword>
<evidence type="ECO:0000256" key="2">
    <source>
        <dbReference type="ARBA" id="ARBA00022642"/>
    </source>
</evidence>
<comment type="pathway">
    <text evidence="5">Cofactor biosynthesis; NAD(+) biosynthesis; nicotinamide D-ribonucleotide from 5-phospho-alpha-D-ribose 1-diphosphate and nicotinamide: step 1/1.</text>
</comment>
<sequence>MAGSPCNPCYDNFILTTDSYKNTHYLQYPPGTTTVYSYFESRGGKHPQTVFFGLQYILKRYFLGKVVTLEKIEQAKAIFDVHVGPNIFNYEGWKYILEKYDGHLPLRIKAVPEGTVMPTKNGMCLFVCLFVVVYYFVVLFTVENTDPKCYWLTNFVEAVLVQTWYPMTVCSSSRAQKEVLVKYLDETADNLDSLPFKLNDFGFRGSTSVESSSIGGVAHLVNFQGTDTLSALVMAREYYGCEMAGFSIPAAEHSTITSWTKDGEADAFRNMLAKFPKGIVSCVCDSYDLWNACEHIWGEELKELVELRGNSGAGIVVLRPDSGDPPTILLRVLEILGSKFGTVTNSKGYKLLPPYLRVIQADSVSYDSLITILEHLKKNMWSADNLIFGSGGGLIQRVDRDTQKCAYKCSYAVINGKGVNVYKSPITDLGKKSKRGSLTLEMENEQFLTKEEGKGSPDKDLLVTVYENGHLLKDYSLSEIRERAEIPLVREKNSKK</sequence>
<dbReference type="STRING" id="400682.A0A1X7VBX4"/>
<dbReference type="PANTHER" id="PTHR43816">
    <property type="entry name" value="NICOTINAMIDE PHOSPHORIBOSYLTRANSFERASE"/>
    <property type="match status" value="1"/>
</dbReference>
<proteinExistence type="inferred from homology"/>
<dbReference type="EnsemblMetazoa" id="Aqu2.1.37800_001">
    <property type="protein sequence ID" value="Aqu2.1.37800_001"/>
    <property type="gene ID" value="Aqu2.1.37800"/>
</dbReference>
<comment type="similarity">
    <text evidence="1">Belongs to the NAPRTase family.</text>
</comment>
<dbReference type="InterPro" id="IPR036068">
    <property type="entry name" value="Nicotinate_pribotase-like_C"/>
</dbReference>
<evidence type="ECO:0000256" key="7">
    <source>
        <dbReference type="ARBA" id="ARBA00035036"/>
    </source>
</evidence>
<feature type="transmembrane region" description="Helical" evidence="9">
    <location>
        <begin position="123"/>
        <end position="142"/>
    </location>
</feature>
<evidence type="ECO:0000256" key="5">
    <source>
        <dbReference type="ARBA" id="ARBA00035007"/>
    </source>
</evidence>
<dbReference type="InterPro" id="IPR013785">
    <property type="entry name" value="Aldolase_TIM"/>
</dbReference>
<dbReference type="InterPro" id="IPR041529">
    <property type="entry name" value="DUF5598"/>
</dbReference>
<dbReference type="Pfam" id="PF18127">
    <property type="entry name" value="NAMPT_N"/>
    <property type="match status" value="1"/>
</dbReference>
<dbReference type="InParanoid" id="A0A1X7VBX4"/>
<evidence type="ECO:0000259" key="11">
    <source>
        <dbReference type="Pfam" id="PF18127"/>
    </source>
</evidence>
<dbReference type="GO" id="GO:0009435">
    <property type="term" value="P:NAD+ biosynthetic process"/>
    <property type="evidence" value="ECO:0007669"/>
    <property type="project" value="UniProtKB-UniPathway"/>
</dbReference>
<dbReference type="OrthoDB" id="193380at2759"/>
<dbReference type="InterPro" id="IPR016471">
    <property type="entry name" value="Nicotinamide_PRibTrfase"/>
</dbReference>
<dbReference type="PIRSF" id="PIRSF005943">
    <property type="entry name" value="NMPRT"/>
    <property type="match status" value="1"/>
</dbReference>
<accession>A0A1X7VBX4</accession>